<keyword evidence="3" id="KW-1185">Reference proteome</keyword>
<evidence type="ECO:0000313" key="2">
    <source>
        <dbReference type="EMBL" id="MFD2323487.1"/>
    </source>
</evidence>
<proteinExistence type="predicted"/>
<evidence type="ECO:0000313" key="3">
    <source>
        <dbReference type="Proteomes" id="UP001597287"/>
    </source>
</evidence>
<dbReference type="EMBL" id="JBHUIG010000057">
    <property type="protein sequence ID" value="MFD2323487.1"/>
    <property type="molecule type" value="Genomic_DNA"/>
</dbReference>
<accession>A0ABW5F2V9</accession>
<sequence length="250" mass="28445">MRDYGKVHSTFWSSPTTSSMTDDGKVLALYLLTCSHSTIAGVFRLPDGYVSEDLGWPLERVAQGFAELFAKGFANRCATTKWVWISKHLEWNKPENPNQRKSAAKIAISVPDECGWRLEFMRVCGPLLEIEAPQISNPSETVSQPFLNQEQEQEQKSIDATSAKSPRGTALAADWTLPDDWKTWAEKERPDLDMAKVGDSFRDFWIAKPGKDGRKADWHATWRNWVRNQRQGYQHTQVNGRADTAPRNFV</sequence>
<feature type="region of interest" description="Disordered" evidence="1">
    <location>
        <begin position="147"/>
        <end position="167"/>
    </location>
</feature>
<comment type="caution">
    <text evidence="2">The sequence shown here is derived from an EMBL/GenBank/DDBJ whole genome shotgun (WGS) entry which is preliminary data.</text>
</comment>
<organism evidence="2 3">
    <name type="scientific">Delftia deserti</name>
    <dbReference type="NCBI Taxonomy" id="1651218"/>
    <lineage>
        <taxon>Bacteria</taxon>
        <taxon>Pseudomonadati</taxon>
        <taxon>Pseudomonadota</taxon>
        <taxon>Betaproteobacteria</taxon>
        <taxon>Burkholderiales</taxon>
        <taxon>Comamonadaceae</taxon>
        <taxon>Delftia</taxon>
    </lineage>
</organism>
<protein>
    <submittedName>
        <fullName evidence="2">Uncharacterized protein</fullName>
    </submittedName>
</protein>
<name>A0ABW5F2V9_9BURK</name>
<gene>
    <name evidence="2" type="ORF">ACFSPV_32870</name>
</gene>
<reference evidence="3" key="1">
    <citation type="journal article" date="2019" name="Int. J. Syst. Evol. Microbiol.">
        <title>The Global Catalogue of Microorganisms (GCM) 10K type strain sequencing project: providing services to taxonomists for standard genome sequencing and annotation.</title>
        <authorList>
            <consortium name="The Broad Institute Genomics Platform"/>
            <consortium name="The Broad Institute Genome Sequencing Center for Infectious Disease"/>
            <person name="Wu L."/>
            <person name="Ma J."/>
        </authorList>
    </citation>
    <scope>NUCLEOTIDE SEQUENCE [LARGE SCALE GENOMIC DNA]</scope>
    <source>
        <strain evidence="3">CCUG 62793</strain>
    </source>
</reference>
<evidence type="ECO:0000256" key="1">
    <source>
        <dbReference type="SAM" id="MobiDB-lite"/>
    </source>
</evidence>
<dbReference type="RefSeq" id="WP_380106607.1">
    <property type="nucleotide sequence ID" value="NZ_JBHSIH010000001.1"/>
</dbReference>
<dbReference type="Proteomes" id="UP001597287">
    <property type="component" value="Unassembled WGS sequence"/>
</dbReference>